<keyword evidence="7 10" id="KW-0067">ATP-binding</keyword>
<feature type="domain" description="DAC" evidence="11">
    <location>
        <begin position="120"/>
        <end position="280"/>
    </location>
</feature>
<keyword evidence="2 10" id="KW-1003">Cell membrane</keyword>
<evidence type="ECO:0000256" key="4">
    <source>
        <dbReference type="ARBA" id="ARBA00022692"/>
    </source>
</evidence>
<dbReference type="Gene3D" id="3.40.1700.10">
    <property type="entry name" value="DNA integrity scanning protein, DisA, N-terminal domain"/>
    <property type="match status" value="1"/>
</dbReference>
<keyword evidence="5 10" id="KW-0548">Nucleotidyltransferase</keyword>
<sequence>MRSASLNCIGSIPLQKINFMRKYVDMEILINTFKDIGTKTIILSVIDILIVSLIFYVILRAIQNTRTLQLAEGIALYFIGVFLVSYLSDKIGLTTLHFLASNLITYSFMFLPYLLVVVFQPELRKWFTGLGKNIKLQEPLEGEEDYRSIVEEIVKGVNTMSLNKIGALIVIEREVPLSEYMETGVEIGAKVKSETLVTIFFPNSPLHDGATIIRGDKVAAARCVLPLSMDKELEKEDIGTRHRAACGITEESDAIAIVVSEETGIISLAVRGKLTRYLSPLELRGMLLVMIRPVLKAKDKVKKG</sequence>
<evidence type="ECO:0000256" key="8">
    <source>
        <dbReference type="ARBA" id="ARBA00022989"/>
    </source>
</evidence>
<evidence type="ECO:0000256" key="6">
    <source>
        <dbReference type="ARBA" id="ARBA00022741"/>
    </source>
</evidence>
<evidence type="ECO:0000256" key="9">
    <source>
        <dbReference type="ARBA" id="ARBA00023136"/>
    </source>
</evidence>
<accession>A0A7U6JEL2</accession>
<dbReference type="PANTHER" id="PTHR34185:SF1">
    <property type="entry name" value="DIADENYLATE CYCLASE"/>
    <property type="match status" value="1"/>
</dbReference>
<evidence type="ECO:0000256" key="2">
    <source>
        <dbReference type="ARBA" id="ARBA00022475"/>
    </source>
</evidence>
<evidence type="ECO:0000256" key="1">
    <source>
        <dbReference type="ARBA" id="ARBA00000877"/>
    </source>
</evidence>
<keyword evidence="4 10" id="KW-0812">Transmembrane</keyword>
<dbReference type="EC" id="2.7.7.85" evidence="10"/>
<dbReference type="PANTHER" id="PTHR34185">
    <property type="entry name" value="DIADENYLATE CYCLASE"/>
    <property type="match status" value="1"/>
</dbReference>
<dbReference type="NCBIfam" id="TIGR00159">
    <property type="entry name" value="diadenylate cyclase CdaA"/>
    <property type="match status" value="1"/>
</dbReference>
<reference evidence="12 13" key="1">
    <citation type="submission" date="2011-01" db="EMBL/GenBank/DDBJ databases">
        <title>Whole genome sequence of Caldisericum exile AZM16c01.</title>
        <authorList>
            <person name="Narita-Yamada S."/>
            <person name="Kawakoshi A."/>
            <person name="Nakamura S."/>
            <person name="Sasagawa M."/>
            <person name="Fukada J."/>
            <person name="Sekine M."/>
            <person name="Kato Y."/>
            <person name="Fukai R."/>
            <person name="Sasaki K."/>
            <person name="Hanamaki A."/>
            <person name="Narita H."/>
            <person name="Konno Y."/>
            <person name="Mori K."/>
            <person name="Yamazaki S."/>
            <person name="Suzuki K."/>
            <person name="Fujita N."/>
        </authorList>
    </citation>
    <scope>NUCLEOTIDE SEQUENCE [LARGE SCALE GENOMIC DNA]</scope>
    <source>
        <strain evidence="13">DSM 21853 / NBRC 104410 / AZM16c01</strain>
    </source>
</reference>
<dbReference type="Proteomes" id="UP000004793">
    <property type="component" value="Chromosome"/>
</dbReference>
<dbReference type="InterPro" id="IPR003390">
    <property type="entry name" value="DNA_integrity_scan_DisA_N"/>
</dbReference>
<dbReference type="GO" id="GO:0004016">
    <property type="term" value="F:adenylate cyclase activity"/>
    <property type="evidence" value="ECO:0007669"/>
    <property type="project" value="UniProtKB-UniRule"/>
</dbReference>
<feature type="transmembrane region" description="Helical" evidence="10">
    <location>
        <begin position="41"/>
        <end position="58"/>
    </location>
</feature>
<keyword evidence="13" id="KW-1185">Reference proteome</keyword>
<dbReference type="PROSITE" id="PS51794">
    <property type="entry name" value="DAC"/>
    <property type="match status" value="1"/>
</dbReference>
<dbReference type="InterPro" id="IPR050338">
    <property type="entry name" value="DisA"/>
</dbReference>
<evidence type="ECO:0000256" key="7">
    <source>
        <dbReference type="ARBA" id="ARBA00022840"/>
    </source>
</evidence>
<keyword evidence="10" id="KW-0997">Cell inner membrane</keyword>
<evidence type="ECO:0000313" key="12">
    <source>
        <dbReference type="EMBL" id="BAL80583.1"/>
    </source>
</evidence>
<dbReference type="InterPro" id="IPR034701">
    <property type="entry name" value="CdaA"/>
</dbReference>
<evidence type="ECO:0000256" key="3">
    <source>
        <dbReference type="ARBA" id="ARBA00022679"/>
    </source>
</evidence>
<name>A0A7U6JEL2_CALEA</name>
<gene>
    <name evidence="10" type="primary">dacA</name>
    <name evidence="12" type="ordered locus">CSE_04570</name>
</gene>
<protein>
    <recommendedName>
        <fullName evidence="10">Diadenylate cyclase</fullName>
        <shortName evidence="10">DAC</shortName>
        <ecNumber evidence="10">2.7.7.85</ecNumber>
    </recommendedName>
    <alternativeName>
        <fullName evidence="10">Cyclic-di-AMP synthase</fullName>
        <shortName evidence="10">c-di-AMP synthase</shortName>
    </alternativeName>
</protein>
<dbReference type="KEGG" id="cex:CSE_04570"/>
<comment type="caution">
    <text evidence="10">Lacks conserved residue(s) required for the propagation of feature annotation.</text>
</comment>
<evidence type="ECO:0000313" key="13">
    <source>
        <dbReference type="Proteomes" id="UP000004793"/>
    </source>
</evidence>
<dbReference type="GO" id="GO:0106408">
    <property type="term" value="F:diadenylate cyclase activity"/>
    <property type="evidence" value="ECO:0007669"/>
    <property type="project" value="UniProtKB-EC"/>
</dbReference>
<proteinExistence type="inferred from homology"/>
<comment type="function">
    <text evidence="10">Catalyzes the condensation of 2 ATP molecules into cyclic di-AMP (c-di-AMP), a second messenger used to regulate differing processes in different bacteria.</text>
</comment>
<dbReference type="InterPro" id="IPR014046">
    <property type="entry name" value="C-di-AMP_synthase"/>
</dbReference>
<comment type="catalytic activity">
    <reaction evidence="1 10">
        <text>2 ATP = 3',3'-c-di-AMP + 2 diphosphate</text>
        <dbReference type="Rhea" id="RHEA:35655"/>
        <dbReference type="ChEBI" id="CHEBI:30616"/>
        <dbReference type="ChEBI" id="CHEBI:33019"/>
        <dbReference type="ChEBI" id="CHEBI:71500"/>
        <dbReference type="EC" id="2.7.7.85"/>
    </reaction>
</comment>
<feature type="transmembrane region" description="Helical" evidence="10">
    <location>
        <begin position="70"/>
        <end position="87"/>
    </location>
</feature>
<keyword evidence="8 10" id="KW-1133">Transmembrane helix</keyword>
<comment type="subunit">
    <text evidence="10">Probably a homodimer.</text>
</comment>
<dbReference type="AlphaFoldDB" id="A0A7U6JEL2"/>
<organism evidence="12 13">
    <name type="scientific">Caldisericum exile (strain DSM 21853 / NBRC 104410 / AZM16c01)</name>
    <dbReference type="NCBI Taxonomy" id="511051"/>
    <lineage>
        <taxon>Bacteria</taxon>
        <taxon>Pseudomonadati</taxon>
        <taxon>Caldisericota/Cryosericota group</taxon>
        <taxon>Caldisericota</taxon>
        <taxon>Caldisericia</taxon>
        <taxon>Caldisericales</taxon>
        <taxon>Caldisericaceae</taxon>
        <taxon>Caldisericum</taxon>
    </lineage>
</organism>
<evidence type="ECO:0000256" key="5">
    <source>
        <dbReference type="ARBA" id="ARBA00022695"/>
    </source>
</evidence>
<keyword evidence="3 10" id="KW-0808">Transferase</keyword>
<dbReference type="HAMAP" id="MF_01499">
    <property type="entry name" value="DacA"/>
    <property type="match status" value="1"/>
</dbReference>
<evidence type="ECO:0000256" key="10">
    <source>
        <dbReference type="HAMAP-Rule" id="MF_01499"/>
    </source>
</evidence>
<dbReference type="GO" id="GO:0005524">
    <property type="term" value="F:ATP binding"/>
    <property type="evidence" value="ECO:0007669"/>
    <property type="project" value="UniProtKB-UniRule"/>
</dbReference>
<dbReference type="InterPro" id="IPR036888">
    <property type="entry name" value="DNA_integrity_DisA_N_sf"/>
</dbReference>
<keyword evidence="6 10" id="KW-0547">Nucleotide-binding</keyword>
<dbReference type="Pfam" id="PF02457">
    <property type="entry name" value="DAC"/>
    <property type="match status" value="1"/>
</dbReference>
<comment type="similarity">
    <text evidence="10">Belongs to the adenylate cyclase family. DacA/CdaA subfamily.</text>
</comment>
<dbReference type="FunFam" id="3.40.1700.10:FF:000002">
    <property type="entry name" value="Diadenylate cyclase"/>
    <property type="match status" value="1"/>
</dbReference>
<dbReference type="SUPFAM" id="SSF143597">
    <property type="entry name" value="YojJ-like"/>
    <property type="match status" value="1"/>
</dbReference>
<dbReference type="EMBL" id="AP012051">
    <property type="protein sequence ID" value="BAL80583.1"/>
    <property type="molecule type" value="Genomic_DNA"/>
</dbReference>
<dbReference type="PIRSF" id="PIRSF004793">
    <property type="entry name" value="UCP004793"/>
    <property type="match status" value="1"/>
</dbReference>
<dbReference type="GO" id="GO:0006171">
    <property type="term" value="P:cAMP biosynthetic process"/>
    <property type="evidence" value="ECO:0007669"/>
    <property type="project" value="InterPro"/>
</dbReference>
<evidence type="ECO:0000259" key="11">
    <source>
        <dbReference type="PROSITE" id="PS51794"/>
    </source>
</evidence>
<keyword evidence="9 10" id="KW-0472">Membrane</keyword>
<feature type="transmembrane region" description="Helical" evidence="10">
    <location>
        <begin position="99"/>
        <end position="119"/>
    </location>
</feature>